<organism evidence="2 3">
    <name type="scientific">Prevotella lacticifex</name>
    <dbReference type="NCBI Taxonomy" id="2854755"/>
    <lineage>
        <taxon>Bacteria</taxon>
        <taxon>Pseudomonadati</taxon>
        <taxon>Bacteroidota</taxon>
        <taxon>Bacteroidia</taxon>
        <taxon>Bacteroidales</taxon>
        <taxon>Prevotellaceae</taxon>
        <taxon>Prevotella</taxon>
    </lineage>
</organism>
<dbReference type="GeneID" id="72467083"/>
<accession>A0A9R1CA68</accession>
<evidence type="ECO:0000313" key="2">
    <source>
        <dbReference type="EMBL" id="GJG58876.1"/>
    </source>
</evidence>
<comment type="caution">
    <text evidence="2">The sequence shown here is derived from an EMBL/GenBank/DDBJ whole genome shotgun (WGS) entry which is preliminary data.</text>
</comment>
<name>A0A9R1CA68_9BACT</name>
<dbReference type="EMBL" id="BPUB01000002">
    <property type="protein sequence ID" value="GJG58876.1"/>
    <property type="molecule type" value="Genomic_DNA"/>
</dbReference>
<gene>
    <name evidence="2" type="ORF">PRLR5076_17270</name>
</gene>
<keyword evidence="3" id="KW-1185">Reference proteome</keyword>
<evidence type="ECO:0000313" key="3">
    <source>
        <dbReference type="Proteomes" id="UP000825483"/>
    </source>
</evidence>
<feature type="domain" description="HNH nuclease" evidence="1">
    <location>
        <begin position="152"/>
        <end position="203"/>
    </location>
</feature>
<dbReference type="InterPro" id="IPR003615">
    <property type="entry name" value="HNH_nuc"/>
</dbReference>
<reference evidence="2" key="1">
    <citation type="journal article" date="2022" name="Int. J. Syst. Evol. Microbiol.">
        <title>Prevotella lacticifex sp. nov., isolated from the rumen of cows.</title>
        <authorList>
            <person name="Shinkai T."/>
            <person name="Ikeyama N."/>
            <person name="Kumagai M."/>
            <person name="Ohmori H."/>
            <person name="Sakamoto M."/>
            <person name="Ohkuma M."/>
            <person name="Mitsumori M."/>
        </authorList>
    </citation>
    <scope>NUCLEOTIDE SEQUENCE</scope>
    <source>
        <strain evidence="2">R5076</strain>
    </source>
</reference>
<dbReference type="RefSeq" id="WP_223929049.1">
    <property type="nucleotide sequence ID" value="NZ_BPTU01000001.1"/>
</dbReference>
<dbReference type="Proteomes" id="UP000825483">
    <property type="component" value="Unassembled WGS sequence"/>
</dbReference>
<dbReference type="Pfam" id="PF13391">
    <property type="entry name" value="HNH_2"/>
    <property type="match status" value="1"/>
</dbReference>
<proteinExistence type="predicted"/>
<protein>
    <recommendedName>
        <fullName evidence="1">HNH nuclease domain-containing protein</fullName>
    </recommendedName>
</protein>
<evidence type="ECO:0000259" key="1">
    <source>
        <dbReference type="Pfam" id="PF13391"/>
    </source>
</evidence>
<sequence length="252" mass="29346">MMNIDITTGRSFEDLQADFYHYLRDSEGGNLAPKTSGDYISRMRFLSRLYTLDDQITKEKVDEIMKREKTISSNRDKYNTPHAMSDLHSGLMKFLAFVQSDYYQSISNREKEELRKVEQSTVLSTTEKAVLAKARIGQGLFRKKLFEYWHGCSITQCDIPWFLIASHIKPWCNSDNEERIDVYNGLLLTPDYDKLFDSGYISFTITGNILISPFLSRKDRDELKLSPSIRLHQISSQHGKYLSYHQEHVFLA</sequence>
<dbReference type="AlphaFoldDB" id="A0A9R1CA68"/>